<keyword evidence="3" id="KW-0633">Potassium transport</keyword>
<proteinExistence type="predicted"/>
<dbReference type="InterPro" id="IPR003972">
    <property type="entry name" value="K_chnl_volt-dep_Kv1"/>
</dbReference>
<dbReference type="Gene3D" id="3.30.710.10">
    <property type="entry name" value="Potassium Channel Kv1.1, Chain A"/>
    <property type="match status" value="1"/>
</dbReference>
<name>K1Q7Z4_MAGGI</name>
<keyword evidence="7" id="KW-0630">Potassium</keyword>
<keyword evidence="2" id="KW-0813">Transport</keyword>
<dbReference type="PRINTS" id="PR01491">
    <property type="entry name" value="KVCHANNEL"/>
</dbReference>
<dbReference type="InterPro" id="IPR028325">
    <property type="entry name" value="VG_K_chnl"/>
</dbReference>
<dbReference type="InterPro" id="IPR011333">
    <property type="entry name" value="SKP1/BTB/POZ_sf"/>
</dbReference>
<dbReference type="FunFam" id="1.20.120.350:FF:000074">
    <property type="entry name" value="SHaW family of potassium channels"/>
    <property type="match status" value="1"/>
</dbReference>
<dbReference type="GO" id="GO:0008076">
    <property type="term" value="C:voltage-gated potassium channel complex"/>
    <property type="evidence" value="ECO:0007669"/>
    <property type="project" value="InterPro"/>
</dbReference>
<keyword evidence="9" id="KW-0406">Ion transport</keyword>
<accession>K1Q7Z4</accession>
<dbReference type="InterPro" id="IPR003968">
    <property type="entry name" value="K_chnl_volt-dep_Kv"/>
</dbReference>
<feature type="transmembrane region" description="Helical" evidence="13">
    <location>
        <begin position="419"/>
        <end position="437"/>
    </location>
</feature>
<feature type="transmembrane region" description="Helical" evidence="13">
    <location>
        <begin position="278"/>
        <end position="302"/>
    </location>
</feature>
<evidence type="ECO:0000256" key="1">
    <source>
        <dbReference type="ARBA" id="ARBA00004141"/>
    </source>
</evidence>
<evidence type="ECO:0000256" key="9">
    <source>
        <dbReference type="ARBA" id="ARBA00023065"/>
    </source>
</evidence>
<organism evidence="14">
    <name type="scientific">Magallana gigas</name>
    <name type="common">Pacific oyster</name>
    <name type="synonym">Crassostrea gigas</name>
    <dbReference type="NCBI Taxonomy" id="29159"/>
    <lineage>
        <taxon>Eukaryota</taxon>
        <taxon>Metazoa</taxon>
        <taxon>Spiralia</taxon>
        <taxon>Lophotrochozoa</taxon>
        <taxon>Mollusca</taxon>
        <taxon>Bivalvia</taxon>
        <taxon>Autobranchia</taxon>
        <taxon>Pteriomorphia</taxon>
        <taxon>Ostreida</taxon>
        <taxon>Ostreoidea</taxon>
        <taxon>Ostreidae</taxon>
        <taxon>Magallana</taxon>
    </lineage>
</organism>
<dbReference type="Pfam" id="PF02214">
    <property type="entry name" value="BTB_2"/>
    <property type="match status" value="1"/>
</dbReference>
<evidence type="ECO:0000256" key="6">
    <source>
        <dbReference type="ARBA" id="ARBA00022882"/>
    </source>
</evidence>
<dbReference type="EMBL" id="JH816401">
    <property type="protein sequence ID" value="EKC24970.1"/>
    <property type="molecule type" value="Genomic_DNA"/>
</dbReference>
<dbReference type="AlphaFoldDB" id="K1Q7Z4"/>
<evidence type="ECO:0000256" key="10">
    <source>
        <dbReference type="ARBA" id="ARBA00023136"/>
    </source>
</evidence>
<keyword evidence="4 13" id="KW-0812">Transmembrane</keyword>
<protein>
    <submittedName>
        <fullName evidence="14">Potassium voltage-gated channel subfamily A member 1</fullName>
    </submittedName>
</protein>
<feature type="region of interest" description="Disordered" evidence="12">
    <location>
        <begin position="1"/>
        <end position="32"/>
    </location>
</feature>
<dbReference type="PRINTS" id="PR00169">
    <property type="entry name" value="KCHANNEL"/>
</dbReference>
<dbReference type="GO" id="GO:0001508">
    <property type="term" value="P:action potential"/>
    <property type="evidence" value="ECO:0007669"/>
    <property type="project" value="TreeGrafter"/>
</dbReference>
<dbReference type="PANTHER" id="PTHR11537">
    <property type="entry name" value="VOLTAGE-GATED POTASSIUM CHANNEL"/>
    <property type="match status" value="1"/>
</dbReference>
<dbReference type="FunFam" id="3.30.710.10:FF:000214">
    <property type="entry name" value="Potassium voltage-gated channel protein shk-1"/>
    <property type="match status" value="1"/>
</dbReference>
<dbReference type="InterPro" id="IPR027359">
    <property type="entry name" value="Volt_channel_dom_sf"/>
</dbReference>
<sequence>MHFVPRNSEVGGLRSTSHHLTPGSYGHRLRSNSNESRHSWFKFKLAGSGSQIIPHSDNEASDHEGPEFDETDDLRQEFVKSKELTKNHDCVKEGCNRVVLNVSGMRFETQLRTLNRLPNTLLGDDKKREKFWDPRTQEYFFDRHRPSFPAILYFYQSGGRLERPIEVPSDIFLNELQFFELGKNVINSYKMKEGFFVETEEVPDMPEGPFQRKMWEFFEYPESSIPARIMAGFSVLLIVVSVTTFCVETLPDFEGTQCVNTTREFENGTTVEIQIPNFLHPLFIIESICIAWFVIELIARLIFCPSKLDFVKNLINWIDLASITPYFIFMTVFFITWECDQSNQGGVLSVLRVFRVVRILKLSKHSEGLKILGKTLQTSMRELSMFALFVAIGVVIFGGAIYYAELQQSHTFFTSIPDAFWWAVVSMTTVGYGDVYPKGIFGKIVGSLTVISGLLAIALPVPVIVTNFNNFYRNSLNRQKS</sequence>
<feature type="transmembrane region" description="Helical" evidence="13">
    <location>
        <begin position="314"/>
        <end position="337"/>
    </location>
</feature>
<evidence type="ECO:0000256" key="4">
    <source>
        <dbReference type="ARBA" id="ARBA00022692"/>
    </source>
</evidence>
<dbReference type="Gene3D" id="1.10.287.70">
    <property type="match status" value="1"/>
</dbReference>
<dbReference type="GO" id="GO:0005251">
    <property type="term" value="F:delayed rectifier potassium channel activity"/>
    <property type="evidence" value="ECO:0007669"/>
    <property type="project" value="TreeGrafter"/>
</dbReference>
<keyword evidence="10 13" id="KW-0472">Membrane</keyword>
<dbReference type="HOGENOM" id="CLU_011722_4_1_1"/>
<keyword evidence="5" id="KW-0631">Potassium channel</keyword>
<dbReference type="InterPro" id="IPR000210">
    <property type="entry name" value="BTB/POZ_dom"/>
</dbReference>
<dbReference type="InterPro" id="IPR005821">
    <property type="entry name" value="Ion_trans_dom"/>
</dbReference>
<evidence type="ECO:0000256" key="7">
    <source>
        <dbReference type="ARBA" id="ARBA00022958"/>
    </source>
</evidence>
<dbReference type="PRINTS" id="PR01496">
    <property type="entry name" value="SHAKERCHANEL"/>
</dbReference>
<feature type="transmembrane region" description="Helical" evidence="13">
    <location>
        <begin position="383"/>
        <end position="404"/>
    </location>
</feature>
<evidence type="ECO:0000256" key="11">
    <source>
        <dbReference type="ARBA" id="ARBA00023303"/>
    </source>
</evidence>
<keyword evidence="8 13" id="KW-1133">Transmembrane helix</keyword>
<evidence type="ECO:0000256" key="12">
    <source>
        <dbReference type="SAM" id="MobiDB-lite"/>
    </source>
</evidence>
<evidence type="ECO:0000256" key="2">
    <source>
        <dbReference type="ARBA" id="ARBA00022448"/>
    </source>
</evidence>
<feature type="transmembrane region" description="Helical" evidence="13">
    <location>
        <begin position="444"/>
        <end position="465"/>
    </location>
</feature>
<dbReference type="Pfam" id="PF00520">
    <property type="entry name" value="Ion_trans"/>
    <property type="match status" value="1"/>
</dbReference>
<dbReference type="SUPFAM" id="SSF54695">
    <property type="entry name" value="POZ domain"/>
    <property type="match status" value="1"/>
</dbReference>
<dbReference type="GO" id="GO:0051260">
    <property type="term" value="P:protein homooligomerization"/>
    <property type="evidence" value="ECO:0007669"/>
    <property type="project" value="InterPro"/>
</dbReference>
<evidence type="ECO:0000256" key="3">
    <source>
        <dbReference type="ARBA" id="ARBA00022538"/>
    </source>
</evidence>
<evidence type="ECO:0000256" key="5">
    <source>
        <dbReference type="ARBA" id="ARBA00022826"/>
    </source>
</evidence>
<keyword evidence="6" id="KW-0851">Voltage-gated channel</keyword>
<dbReference type="PANTHER" id="PTHR11537:SF155">
    <property type="entry name" value="POTASSIUM VOLTAGE-GATED CHANNEL SUBFAMILY A MEMBER 7"/>
    <property type="match status" value="1"/>
</dbReference>
<evidence type="ECO:0000313" key="14">
    <source>
        <dbReference type="EMBL" id="EKC24970.1"/>
    </source>
</evidence>
<reference evidence="14" key="1">
    <citation type="journal article" date="2012" name="Nature">
        <title>The oyster genome reveals stress adaptation and complexity of shell formation.</title>
        <authorList>
            <person name="Zhang G."/>
            <person name="Fang X."/>
            <person name="Guo X."/>
            <person name="Li L."/>
            <person name="Luo R."/>
            <person name="Xu F."/>
            <person name="Yang P."/>
            <person name="Zhang L."/>
            <person name="Wang X."/>
            <person name="Qi H."/>
            <person name="Xiong Z."/>
            <person name="Que H."/>
            <person name="Xie Y."/>
            <person name="Holland P.W."/>
            <person name="Paps J."/>
            <person name="Zhu Y."/>
            <person name="Wu F."/>
            <person name="Chen Y."/>
            <person name="Wang J."/>
            <person name="Peng C."/>
            <person name="Meng J."/>
            <person name="Yang L."/>
            <person name="Liu J."/>
            <person name="Wen B."/>
            <person name="Zhang N."/>
            <person name="Huang Z."/>
            <person name="Zhu Q."/>
            <person name="Feng Y."/>
            <person name="Mount A."/>
            <person name="Hedgecock D."/>
            <person name="Xu Z."/>
            <person name="Liu Y."/>
            <person name="Domazet-Loso T."/>
            <person name="Du Y."/>
            <person name="Sun X."/>
            <person name="Zhang S."/>
            <person name="Liu B."/>
            <person name="Cheng P."/>
            <person name="Jiang X."/>
            <person name="Li J."/>
            <person name="Fan D."/>
            <person name="Wang W."/>
            <person name="Fu W."/>
            <person name="Wang T."/>
            <person name="Wang B."/>
            <person name="Zhang J."/>
            <person name="Peng Z."/>
            <person name="Li Y."/>
            <person name="Li N."/>
            <person name="Wang J."/>
            <person name="Chen M."/>
            <person name="He Y."/>
            <person name="Tan F."/>
            <person name="Song X."/>
            <person name="Zheng Q."/>
            <person name="Huang R."/>
            <person name="Yang H."/>
            <person name="Du X."/>
            <person name="Chen L."/>
            <person name="Yang M."/>
            <person name="Gaffney P.M."/>
            <person name="Wang S."/>
            <person name="Luo L."/>
            <person name="She Z."/>
            <person name="Ming Y."/>
            <person name="Huang W."/>
            <person name="Zhang S."/>
            <person name="Huang B."/>
            <person name="Zhang Y."/>
            <person name="Qu T."/>
            <person name="Ni P."/>
            <person name="Miao G."/>
            <person name="Wang J."/>
            <person name="Wang Q."/>
            <person name="Steinberg C.E."/>
            <person name="Wang H."/>
            <person name="Li N."/>
            <person name="Qian L."/>
            <person name="Zhang G."/>
            <person name="Li Y."/>
            <person name="Yang H."/>
            <person name="Liu X."/>
            <person name="Wang J."/>
            <person name="Yin Y."/>
            <person name="Wang J."/>
        </authorList>
    </citation>
    <scope>NUCLEOTIDE SEQUENCE [LARGE SCALE GENOMIC DNA]</scope>
    <source>
        <strain evidence="14">05x7-T-G4-1.051#20</strain>
    </source>
</reference>
<dbReference type="SMART" id="SM00225">
    <property type="entry name" value="BTB"/>
    <property type="match status" value="1"/>
</dbReference>
<dbReference type="FunFam" id="1.10.287.70:FF:000002">
    <property type="entry name" value="Potassium voltage-gated channel subfamily a member"/>
    <property type="match status" value="1"/>
</dbReference>
<gene>
    <name evidence="14" type="ORF">CGI_10024027</name>
</gene>
<dbReference type="Gene3D" id="1.20.120.350">
    <property type="entry name" value="Voltage-gated potassium channels. Chain C"/>
    <property type="match status" value="1"/>
</dbReference>
<dbReference type="InterPro" id="IPR003131">
    <property type="entry name" value="T1-type_BTB"/>
</dbReference>
<evidence type="ECO:0000256" key="13">
    <source>
        <dbReference type="SAM" id="Phobius"/>
    </source>
</evidence>
<evidence type="ECO:0000256" key="8">
    <source>
        <dbReference type="ARBA" id="ARBA00022989"/>
    </source>
</evidence>
<comment type="subcellular location">
    <subcellularLocation>
        <location evidence="1">Membrane</location>
        <topology evidence="1">Multi-pass membrane protein</topology>
    </subcellularLocation>
</comment>
<dbReference type="InParanoid" id="K1Q7Z4"/>
<keyword evidence="11" id="KW-0407">Ion channel</keyword>
<dbReference type="SUPFAM" id="SSF81324">
    <property type="entry name" value="Voltage-gated potassium channels"/>
    <property type="match status" value="1"/>
</dbReference>